<organism evidence="1 2">
    <name type="scientific">Acetonema longum DSM 6540</name>
    <dbReference type="NCBI Taxonomy" id="1009370"/>
    <lineage>
        <taxon>Bacteria</taxon>
        <taxon>Bacillati</taxon>
        <taxon>Bacillota</taxon>
        <taxon>Negativicutes</taxon>
        <taxon>Acetonemataceae</taxon>
        <taxon>Acetonema</taxon>
    </lineage>
</organism>
<evidence type="ECO:0000313" key="2">
    <source>
        <dbReference type="Proteomes" id="UP000003240"/>
    </source>
</evidence>
<name>F7NJ53_9FIRM</name>
<accession>F7NJ53</accession>
<dbReference type="RefSeq" id="WP_004095284.1">
    <property type="nucleotide sequence ID" value="NZ_AFGF01000083.1"/>
</dbReference>
<dbReference type="AlphaFoldDB" id="F7NJ53"/>
<protein>
    <submittedName>
        <fullName evidence="1">Uncharacterized protein</fullName>
    </submittedName>
</protein>
<proteinExistence type="predicted"/>
<comment type="caution">
    <text evidence="1">The sequence shown here is derived from an EMBL/GenBank/DDBJ whole genome shotgun (WGS) entry which is preliminary data.</text>
</comment>
<keyword evidence="2" id="KW-1185">Reference proteome</keyword>
<reference evidence="1 2" key="1">
    <citation type="journal article" date="2011" name="EMBO J.">
        <title>Structural diversity of bacterial flagellar motors.</title>
        <authorList>
            <person name="Chen S."/>
            <person name="Beeby M."/>
            <person name="Murphy G.E."/>
            <person name="Leadbetter J.R."/>
            <person name="Hendrixson D.R."/>
            <person name="Briegel A."/>
            <person name="Li Z."/>
            <person name="Shi J."/>
            <person name="Tocheva E.I."/>
            <person name="Muller A."/>
            <person name="Dobro M.J."/>
            <person name="Jensen G.J."/>
        </authorList>
    </citation>
    <scope>NUCLEOTIDE SEQUENCE [LARGE SCALE GENOMIC DNA]</scope>
    <source>
        <strain evidence="1 2">DSM 6540</strain>
    </source>
</reference>
<gene>
    <name evidence="1" type="ORF">ALO_10544</name>
</gene>
<dbReference type="STRING" id="1009370.ALO_10544"/>
<evidence type="ECO:0000313" key="1">
    <source>
        <dbReference type="EMBL" id="EGO63943.1"/>
    </source>
</evidence>
<dbReference type="EMBL" id="AFGF01000083">
    <property type="protein sequence ID" value="EGO63943.1"/>
    <property type="molecule type" value="Genomic_DNA"/>
</dbReference>
<dbReference type="Proteomes" id="UP000003240">
    <property type="component" value="Unassembled WGS sequence"/>
</dbReference>
<sequence length="52" mass="5858">MEYNGQKADWRNSVVVFAVSREDALIKVMKYHQGLLEKVDVAHGGEIIEVIA</sequence>
<dbReference type="eggNOG" id="ENOG502ZXZ0">
    <property type="taxonomic scope" value="Bacteria"/>
</dbReference>